<dbReference type="Pfam" id="PF00583">
    <property type="entry name" value="Acetyltransf_1"/>
    <property type="match status" value="1"/>
</dbReference>
<dbReference type="InterPro" id="IPR000182">
    <property type="entry name" value="GNAT_dom"/>
</dbReference>
<proteinExistence type="predicted"/>
<dbReference type="InterPro" id="IPR016181">
    <property type="entry name" value="Acyl_CoA_acyltransferase"/>
</dbReference>
<keyword evidence="3" id="KW-1185">Reference proteome</keyword>
<sequence length="244" mass="26142">MSGFTVLGDTDGEITYRMMVADDVDKVIASLTSAFSDEPTTAAGGATAKDLTAFLQLFVPRMVDKSVLATSEGVVVGAMLSKDYSNPDPEEEFAGFMAALEGDWLPALTAIGECEEAFNSSFGVPPEVRPAEKWFQLWNCGVDPAWRGKGIGKKLVSHSVAIAKEQGFESCFSITTSGGMTHILTNHPESSVEHFVDYATWTGAETAECLRALPSQGHQGMSLCVVRLWGESKRSTRGGSAEDE</sequence>
<comment type="caution">
    <text evidence="2">The sequence shown here is derived from an EMBL/GenBank/DDBJ whole genome shotgun (WGS) entry which is preliminary data.</text>
</comment>
<evidence type="ECO:0000313" key="2">
    <source>
        <dbReference type="EMBL" id="GMH98548.1"/>
    </source>
</evidence>
<name>A0A9W7F2H4_9STRA</name>
<dbReference type="CDD" id="cd04301">
    <property type="entry name" value="NAT_SF"/>
    <property type="match status" value="1"/>
</dbReference>
<dbReference type="SUPFAM" id="SSF55729">
    <property type="entry name" value="Acyl-CoA N-acyltransferases (Nat)"/>
    <property type="match status" value="1"/>
</dbReference>
<gene>
    <name evidence="2" type="ORF">TrVE_jg5856</name>
</gene>
<dbReference type="Proteomes" id="UP001165160">
    <property type="component" value="Unassembled WGS sequence"/>
</dbReference>
<dbReference type="EMBL" id="BRXX01000220">
    <property type="protein sequence ID" value="GMH98548.1"/>
    <property type="molecule type" value="Genomic_DNA"/>
</dbReference>
<dbReference type="AlphaFoldDB" id="A0A9W7F2H4"/>
<dbReference type="Gene3D" id="3.40.630.30">
    <property type="match status" value="1"/>
</dbReference>
<protein>
    <recommendedName>
        <fullName evidence="1">N-acetyltransferase domain-containing protein</fullName>
    </recommendedName>
</protein>
<organism evidence="2 3">
    <name type="scientific">Triparma verrucosa</name>
    <dbReference type="NCBI Taxonomy" id="1606542"/>
    <lineage>
        <taxon>Eukaryota</taxon>
        <taxon>Sar</taxon>
        <taxon>Stramenopiles</taxon>
        <taxon>Ochrophyta</taxon>
        <taxon>Bolidophyceae</taxon>
        <taxon>Parmales</taxon>
        <taxon>Triparmaceae</taxon>
        <taxon>Triparma</taxon>
    </lineage>
</organism>
<dbReference type="GO" id="GO:0016747">
    <property type="term" value="F:acyltransferase activity, transferring groups other than amino-acyl groups"/>
    <property type="evidence" value="ECO:0007669"/>
    <property type="project" value="InterPro"/>
</dbReference>
<accession>A0A9W7F2H4</accession>
<evidence type="ECO:0000313" key="3">
    <source>
        <dbReference type="Proteomes" id="UP001165160"/>
    </source>
</evidence>
<feature type="domain" description="N-acetyltransferase" evidence="1">
    <location>
        <begin position="123"/>
        <end position="172"/>
    </location>
</feature>
<reference evidence="3" key="1">
    <citation type="journal article" date="2023" name="Commun. Biol.">
        <title>Genome analysis of Parmales, the sister group of diatoms, reveals the evolutionary specialization of diatoms from phago-mixotrophs to photoautotrophs.</title>
        <authorList>
            <person name="Ban H."/>
            <person name="Sato S."/>
            <person name="Yoshikawa S."/>
            <person name="Yamada K."/>
            <person name="Nakamura Y."/>
            <person name="Ichinomiya M."/>
            <person name="Sato N."/>
            <person name="Blanc-Mathieu R."/>
            <person name="Endo H."/>
            <person name="Kuwata A."/>
            <person name="Ogata H."/>
        </authorList>
    </citation>
    <scope>NUCLEOTIDE SEQUENCE [LARGE SCALE GENOMIC DNA]</scope>
    <source>
        <strain evidence="3">NIES 3699</strain>
    </source>
</reference>
<evidence type="ECO:0000259" key="1">
    <source>
        <dbReference type="Pfam" id="PF00583"/>
    </source>
</evidence>